<keyword evidence="1 3" id="KW-0547">Nucleotide-binding</keyword>
<sequence length="592" mass="62774">MGETVALRVIAGRYELERLLGRGGMGEVWAARDGVMERFVAVKLLQPHLGTAEGEELFFREARTAGALSHPGIVTVHDLGRDGDGTLYLVMENVPGRNLGVVLKDGLPPVADVLAWTAQTAAALHAAHTVRILHRDLKPANLMLTPSGSVKILDFGIARYISTLTVASRVVGTVAYMPPERLLGKVGDARGDLYSLGCVLYELLTGRTPFGDLDTPALMYAHVHTPPAPPSSHRPGLSPHLDALLAELLAKNPDDRPASAAKVRDCLNHPPASSPPGPPPTRPATVKPSHQPWTHTTAGYVRSSLAVVDGTVYIRSYDEVYALDATTGTPRWTHTTGNREFLYPMGLYSSPAVVDGTVYIGGSDKKVYALDAATGTPRWTHTTGNRVRSSPAVADGTVYIGSDDKKVYALDATTGTPRWTHTTGNRVRSSPAVADGTVYIGSYDKKVYALDATTGTPRWTHTTGGPVCSSPAVVDGTVYIGSDDIKVYALDAATGTLRWTHTTRGAVDSTPAVVDGTVYIGSCDGRVFALDAATGTYLWTHTTGGPVCSSPAVVDGTVYIGSDDKKVYALDAATGRGAHDRSSRLSGRTRSV</sequence>
<dbReference type="Gene3D" id="3.30.200.20">
    <property type="entry name" value="Phosphorylase Kinase, domain 1"/>
    <property type="match status" value="1"/>
</dbReference>
<feature type="compositionally biased region" description="Basic and acidic residues" evidence="4">
    <location>
        <begin position="256"/>
        <end position="267"/>
    </location>
</feature>
<evidence type="ECO:0000256" key="1">
    <source>
        <dbReference type="ARBA" id="ARBA00022741"/>
    </source>
</evidence>
<dbReference type="InterPro" id="IPR018391">
    <property type="entry name" value="PQQ_b-propeller_rpt"/>
</dbReference>
<dbReference type="PANTHER" id="PTHR34512:SF30">
    <property type="entry name" value="OUTER MEMBRANE PROTEIN ASSEMBLY FACTOR BAMB"/>
    <property type="match status" value="1"/>
</dbReference>
<feature type="compositionally biased region" description="Pro residues" evidence="4">
    <location>
        <begin position="272"/>
        <end position="282"/>
    </location>
</feature>
<evidence type="ECO:0000313" key="6">
    <source>
        <dbReference type="EMBL" id="USQ89878.1"/>
    </source>
</evidence>
<keyword evidence="2 3" id="KW-0067">ATP-binding</keyword>
<keyword evidence="7" id="KW-1185">Reference proteome</keyword>
<dbReference type="InterPro" id="IPR002372">
    <property type="entry name" value="PQQ_rpt_dom"/>
</dbReference>
<evidence type="ECO:0000256" key="3">
    <source>
        <dbReference type="PROSITE-ProRule" id="PRU10141"/>
    </source>
</evidence>
<dbReference type="InterPro" id="IPR017441">
    <property type="entry name" value="Protein_kinase_ATP_BS"/>
</dbReference>
<accession>A0ABY4ZL94</accession>
<evidence type="ECO:0000256" key="4">
    <source>
        <dbReference type="SAM" id="MobiDB-lite"/>
    </source>
</evidence>
<reference evidence="6" key="1">
    <citation type="submission" date="2022-06" db="EMBL/GenBank/DDBJ databases">
        <title>Complete genome sequence of soil microorganisms Streptomyces sp. Qhu-M197 isolated from Alpine meadows habitats on the Tibetan Plateau.</title>
        <authorList>
            <person name="Zhang B."/>
            <person name="Xiang X."/>
            <person name="Fan J."/>
        </authorList>
    </citation>
    <scope>NUCLEOTIDE SEQUENCE</scope>
    <source>
        <strain evidence="6">Qhu-M197</strain>
        <plasmid evidence="6">unnamed1</plasmid>
    </source>
</reference>
<feature type="domain" description="Protein kinase" evidence="5">
    <location>
        <begin position="14"/>
        <end position="272"/>
    </location>
</feature>
<dbReference type="InterPro" id="IPR015943">
    <property type="entry name" value="WD40/YVTN_repeat-like_dom_sf"/>
</dbReference>
<dbReference type="GO" id="GO:0016301">
    <property type="term" value="F:kinase activity"/>
    <property type="evidence" value="ECO:0007669"/>
    <property type="project" value="UniProtKB-KW"/>
</dbReference>
<protein>
    <submittedName>
        <fullName evidence="6">Serine/threonine-protein kinase</fullName>
    </submittedName>
</protein>
<evidence type="ECO:0000313" key="7">
    <source>
        <dbReference type="Proteomes" id="UP001056374"/>
    </source>
</evidence>
<dbReference type="InterPro" id="IPR008271">
    <property type="entry name" value="Ser/Thr_kinase_AS"/>
</dbReference>
<dbReference type="SMART" id="SM00220">
    <property type="entry name" value="S_TKc"/>
    <property type="match status" value="1"/>
</dbReference>
<dbReference type="RefSeq" id="WP_252556973.1">
    <property type="nucleotide sequence ID" value="NZ_CP099469.1"/>
</dbReference>
<dbReference type="Proteomes" id="UP001056374">
    <property type="component" value="Plasmid unnamed1"/>
</dbReference>
<name>A0ABY4ZL94_9ACTN</name>
<dbReference type="Pfam" id="PF13360">
    <property type="entry name" value="PQQ_2"/>
    <property type="match status" value="2"/>
</dbReference>
<dbReference type="Pfam" id="PF00069">
    <property type="entry name" value="Pkinase"/>
    <property type="match status" value="1"/>
</dbReference>
<dbReference type="PROSITE" id="PS00107">
    <property type="entry name" value="PROTEIN_KINASE_ATP"/>
    <property type="match status" value="1"/>
</dbReference>
<feature type="region of interest" description="Disordered" evidence="4">
    <location>
        <begin position="256"/>
        <end position="292"/>
    </location>
</feature>
<dbReference type="Gene3D" id="2.40.128.630">
    <property type="match status" value="1"/>
</dbReference>
<dbReference type="PROSITE" id="PS00108">
    <property type="entry name" value="PROTEIN_KINASE_ST"/>
    <property type="match status" value="1"/>
</dbReference>
<geneLocation type="plasmid" evidence="6 7">
    <name>unnamed1</name>
</geneLocation>
<keyword evidence="6" id="KW-0614">Plasmid</keyword>
<dbReference type="Gene3D" id="2.130.10.10">
    <property type="entry name" value="YVTN repeat-like/Quinoprotein amine dehydrogenase"/>
    <property type="match status" value="2"/>
</dbReference>
<keyword evidence="6" id="KW-0808">Transferase</keyword>
<dbReference type="PROSITE" id="PS50011">
    <property type="entry name" value="PROTEIN_KINASE_DOM"/>
    <property type="match status" value="1"/>
</dbReference>
<dbReference type="SUPFAM" id="SSF56112">
    <property type="entry name" value="Protein kinase-like (PK-like)"/>
    <property type="match status" value="1"/>
</dbReference>
<gene>
    <name evidence="6" type="ORF">NFX46_40030</name>
</gene>
<dbReference type="PANTHER" id="PTHR34512">
    <property type="entry name" value="CELL SURFACE PROTEIN"/>
    <property type="match status" value="1"/>
</dbReference>
<keyword evidence="6" id="KW-0418">Kinase</keyword>
<organism evidence="6 7">
    <name type="scientific">Streptomyces phaeoluteigriseus</name>
    <dbReference type="NCBI Taxonomy" id="114686"/>
    <lineage>
        <taxon>Bacteria</taxon>
        <taxon>Bacillati</taxon>
        <taxon>Actinomycetota</taxon>
        <taxon>Actinomycetes</taxon>
        <taxon>Kitasatosporales</taxon>
        <taxon>Streptomycetaceae</taxon>
        <taxon>Streptomyces</taxon>
        <taxon>Streptomyces aurantiacus group</taxon>
    </lineage>
</organism>
<feature type="binding site" evidence="3">
    <location>
        <position position="43"/>
    </location>
    <ligand>
        <name>ATP</name>
        <dbReference type="ChEBI" id="CHEBI:30616"/>
    </ligand>
</feature>
<evidence type="ECO:0000256" key="2">
    <source>
        <dbReference type="ARBA" id="ARBA00022840"/>
    </source>
</evidence>
<evidence type="ECO:0000259" key="5">
    <source>
        <dbReference type="PROSITE" id="PS50011"/>
    </source>
</evidence>
<dbReference type="InterPro" id="IPR011047">
    <property type="entry name" value="Quinoprotein_ADH-like_sf"/>
</dbReference>
<dbReference type="InterPro" id="IPR000719">
    <property type="entry name" value="Prot_kinase_dom"/>
</dbReference>
<dbReference type="CDD" id="cd14014">
    <property type="entry name" value="STKc_PknB_like"/>
    <property type="match status" value="1"/>
</dbReference>
<proteinExistence type="predicted"/>
<dbReference type="EMBL" id="CP099469">
    <property type="protein sequence ID" value="USQ89878.1"/>
    <property type="molecule type" value="Genomic_DNA"/>
</dbReference>
<dbReference type="InterPro" id="IPR011009">
    <property type="entry name" value="Kinase-like_dom_sf"/>
</dbReference>
<dbReference type="SMART" id="SM00564">
    <property type="entry name" value="PQQ"/>
    <property type="match status" value="7"/>
</dbReference>
<dbReference type="SUPFAM" id="SSF50998">
    <property type="entry name" value="Quinoprotein alcohol dehydrogenase-like"/>
    <property type="match status" value="2"/>
</dbReference>
<dbReference type="Gene3D" id="1.10.510.10">
    <property type="entry name" value="Transferase(Phosphotransferase) domain 1"/>
    <property type="match status" value="1"/>
</dbReference>